<keyword evidence="6" id="KW-0175">Coiled coil</keyword>
<evidence type="ECO:0000256" key="6">
    <source>
        <dbReference type="SAM" id="Coils"/>
    </source>
</evidence>
<evidence type="ECO:0000256" key="1">
    <source>
        <dbReference type="ARBA" id="ARBA00000085"/>
    </source>
</evidence>
<reference evidence="10 11" key="1">
    <citation type="submission" date="2019-11" db="EMBL/GenBank/DDBJ databases">
        <title>Pedobacter sp. HMF7647 Genome sequencing and assembly.</title>
        <authorList>
            <person name="Kang H."/>
            <person name="Kim H."/>
            <person name="Joh K."/>
        </authorList>
    </citation>
    <scope>NUCLEOTIDE SEQUENCE [LARGE SCALE GENOMIC DNA]</scope>
    <source>
        <strain evidence="10 11">HMF7647</strain>
    </source>
</reference>
<feature type="domain" description="Histidine kinase" evidence="7">
    <location>
        <begin position="436"/>
        <end position="651"/>
    </location>
</feature>
<keyword evidence="4" id="KW-0808">Transferase</keyword>
<evidence type="ECO:0000256" key="2">
    <source>
        <dbReference type="ARBA" id="ARBA00012438"/>
    </source>
</evidence>
<dbReference type="CDD" id="cd00130">
    <property type="entry name" value="PAS"/>
    <property type="match status" value="2"/>
</dbReference>
<dbReference type="PANTHER" id="PTHR43304">
    <property type="entry name" value="PHYTOCHROME-LIKE PROTEIN CPH1"/>
    <property type="match status" value="1"/>
</dbReference>
<evidence type="ECO:0000256" key="3">
    <source>
        <dbReference type="ARBA" id="ARBA00022553"/>
    </source>
</evidence>
<dbReference type="InterPro" id="IPR005467">
    <property type="entry name" value="His_kinase_dom"/>
</dbReference>
<keyword evidence="5" id="KW-0418">Kinase</keyword>
<dbReference type="Pfam" id="PF00512">
    <property type="entry name" value="HisKA"/>
    <property type="match status" value="1"/>
</dbReference>
<dbReference type="Pfam" id="PF02518">
    <property type="entry name" value="HATPase_c"/>
    <property type="match status" value="1"/>
</dbReference>
<gene>
    <name evidence="10" type="ORF">GS399_03985</name>
</gene>
<organism evidence="10 11">
    <name type="scientific">Hufsiella arboris</name>
    <dbReference type="NCBI Taxonomy" id="2695275"/>
    <lineage>
        <taxon>Bacteria</taxon>
        <taxon>Pseudomonadati</taxon>
        <taxon>Bacteroidota</taxon>
        <taxon>Sphingobacteriia</taxon>
        <taxon>Sphingobacteriales</taxon>
        <taxon>Sphingobacteriaceae</taxon>
        <taxon>Hufsiella</taxon>
    </lineage>
</organism>
<dbReference type="SMART" id="SM00388">
    <property type="entry name" value="HisKA"/>
    <property type="match status" value="1"/>
</dbReference>
<feature type="domain" description="PAC" evidence="9">
    <location>
        <begin position="381"/>
        <end position="432"/>
    </location>
</feature>
<dbReference type="Gene3D" id="3.30.450.20">
    <property type="entry name" value="PAS domain"/>
    <property type="match status" value="3"/>
</dbReference>
<dbReference type="GO" id="GO:0000155">
    <property type="term" value="F:phosphorelay sensor kinase activity"/>
    <property type="evidence" value="ECO:0007669"/>
    <property type="project" value="InterPro"/>
</dbReference>
<dbReference type="SMART" id="SM00086">
    <property type="entry name" value="PAC"/>
    <property type="match status" value="2"/>
</dbReference>
<dbReference type="PROSITE" id="PS50109">
    <property type="entry name" value="HIS_KIN"/>
    <property type="match status" value="1"/>
</dbReference>
<evidence type="ECO:0000259" key="8">
    <source>
        <dbReference type="PROSITE" id="PS50112"/>
    </source>
</evidence>
<evidence type="ECO:0000313" key="11">
    <source>
        <dbReference type="Proteomes" id="UP000466586"/>
    </source>
</evidence>
<dbReference type="InterPro" id="IPR013655">
    <property type="entry name" value="PAS_fold_3"/>
</dbReference>
<dbReference type="InterPro" id="IPR035965">
    <property type="entry name" value="PAS-like_dom_sf"/>
</dbReference>
<dbReference type="InterPro" id="IPR052162">
    <property type="entry name" value="Sensor_kinase/Photoreceptor"/>
</dbReference>
<dbReference type="AlphaFoldDB" id="A0A7K1Y7T0"/>
<evidence type="ECO:0000313" key="10">
    <source>
        <dbReference type="EMBL" id="MXV50118.1"/>
    </source>
</evidence>
<dbReference type="RefSeq" id="WP_160843304.1">
    <property type="nucleotide sequence ID" value="NZ_WVHT01000002.1"/>
</dbReference>
<dbReference type="SMART" id="SM00387">
    <property type="entry name" value="HATPase_c"/>
    <property type="match status" value="1"/>
</dbReference>
<accession>A0A7K1Y7T0</accession>
<dbReference type="SUPFAM" id="SSF47384">
    <property type="entry name" value="Homodimeric domain of signal transducing histidine kinase"/>
    <property type="match status" value="1"/>
</dbReference>
<keyword evidence="3" id="KW-0597">Phosphoprotein</keyword>
<dbReference type="EMBL" id="WVHT01000002">
    <property type="protein sequence ID" value="MXV50118.1"/>
    <property type="molecule type" value="Genomic_DNA"/>
</dbReference>
<dbReference type="InterPro" id="IPR001610">
    <property type="entry name" value="PAC"/>
</dbReference>
<feature type="domain" description="PAS" evidence="8">
    <location>
        <begin position="307"/>
        <end position="378"/>
    </location>
</feature>
<evidence type="ECO:0000256" key="5">
    <source>
        <dbReference type="ARBA" id="ARBA00022777"/>
    </source>
</evidence>
<comment type="caution">
    <text evidence="10">The sequence shown here is derived from an EMBL/GenBank/DDBJ whole genome shotgun (WGS) entry which is preliminary data.</text>
</comment>
<keyword evidence="11" id="KW-1185">Reference proteome</keyword>
<dbReference type="PROSITE" id="PS50112">
    <property type="entry name" value="PAS"/>
    <property type="match status" value="2"/>
</dbReference>
<dbReference type="CDD" id="cd00082">
    <property type="entry name" value="HisKA"/>
    <property type="match status" value="1"/>
</dbReference>
<feature type="domain" description="PAS" evidence="8">
    <location>
        <begin position="177"/>
        <end position="247"/>
    </location>
</feature>
<dbReference type="InterPro" id="IPR036097">
    <property type="entry name" value="HisK_dim/P_sf"/>
</dbReference>
<dbReference type="InterPro" id="IPR003594">
    <property type="entry name" value="HATPase_dom"/>
</dbReference>
<dbReference type="SMART" id="SM00091">
    <property type="entry name" value="PAS"/>
    <property type="match status" value="2"/>
</dbReference>
<dbReference type="InterPro" id="IPR003661">
    <property type="entry name" value="HisK_dim/P_dom"/>
</dbReference>
<dbReference type="Gene3D" id="1.10.287.130">
    <property type="match status" value="1"/>
</dbReference>
<dbReference type="Pfam" id="PF08447">
    <property type="entry name" value="PAS_3"/>
    <property type="match status" value="2"/>
</dbReference>
<dbReference type="InterPro" id="IPR036890">
    <property type="entry name" value="HATPase_C_sf"/>
</dbReference>
<comment type="catalytic activity">
    <reaction evidence="1">
        <text>ATP + protein L-histidine = ADP + protein N-phospho-L-histidine.</text>
        <dbReference type="EC" id="2.7.13.3"/>
    </reaction>
</comment>
<dbReference type="PROSITE" id="PS50113">
    <property type="entry name" value="PAC"/>
    <property type="match status" value="3"/>
</dbReference>
<feature type="domain" description="PAC" evidence="9">
    <location>
        <begin position="251"/>
        <end position="306"/>
    </location>
</feature>
<dbReference type="InterPro" id="IPR004358">
    <property type="entry name" value="Sig_transdc_His_kin-like_C"/>
</dbReference>
<evidence type="ECO:0000256" key="4">
    <source>
        <dbReference type="ARBA" id="ARBA00022679"/>
    </source>
</evidence>
<evidence type="ECO:0000259" key="9">
    <source>
        <dbReference type="PROSITE" id="PS50113"/>
    </source>
</evidence>
<evidence type="ECO:0000259" key="7">
    <source>
        <dbReference type="PROSITE" id="PS50109"/>
    </source>
</evidence>
<dbReference type="Proteomes" id="UP000466586">
    <property type="component" value="Unassembled WGS sequence"/>
</dbReference>
<dbReference type="EC" id="2.7.13.3" evidence="2"/>
<protein>
    <recommendedName>
        <fullName evidence="2">histidine kinase</fullName>
        <ecNumber evidence="2">2.7.13.3</ecNumber>
    </recommendedName>
</protein>
<dbReference type="FunFam" id="3.30.565.10:FF:000006">
    <property type="entry name" value="Sensor histidine kinase WalK"/>
    <property type="match status" value="1"/>
</dbReference>
<feature type="domain" description="PAC" evidence="9">
    <location>
        <begin position="89"/>
        <end position="141"/>
    </location>
</feature>
<dbReference type="SUPFAM" id="SSF55874">
    <property type="entry name" value="ATPase domain of HSP90 chaperone/DNA topoisomerase II/histidine kinase"/>
    <property type="match status" value="1"/>
</dbReference>
<feature type="coiled-coil region" evidence="6">
    <location>
        <begin position="132"/>
        <end position="187"/>
    </location>
</feature>
<dbReference type="InterPro" id="IPR000014">
    <property type="entry name" value="PAS"/>
</dbReference>
<name>A0A7K1Y7T0_9SPHI</name>
<proteinExistence type="predicted"/>
<dbReference type="PANTHER" id="PTHR43304:SF1">
    <property type="entry name" value="PAC DOMAIN-CONTAINING PROTEIN"/>
    <property type="match status" value="1"/>
</dbReference>
<dbReference type="InterPro" id="IPR000700">
    <property type="entry name" value="PAS-assoc_C"/>
</dbReference>
<dbReference type="NCBIfam" id="TIGR00229">
    <property type="entry name" value="sensory_box"/>
    <property type="match status" value="2"/>
</dbReference>
<dbReference type="SUPFAM" id="SSF55785">
    <property type="entry name" value="PYP-like sensor domain (PAS domain)"/>
    <property type="match status" value="3"/>
</dbReference>
<dbReference type="PRINTS" id="PR00344">
    <property type="entry name" value="BCTRLSENSOR"/>
</dbReference>
<dbReference type="Gene3D" id="3.30.565.10">
    <property type="entry name" value="Histidine kinase-like ATPase, C-terminal domain"/>
    <property type="match status" value="1"/>
</dbReference>
<sequence>MTQSNDNPGVKALMTAASEERFMALVTATSDVVYSLNADWTIMRELDGRGFLKDAHQPTTDWFNINIPQQERVRVRAAIDEAIKDKKIFELEHRVSRADDTIGWTYSRAIPLLNEQGNIIEWFGTASDITERKRAEELLQETNERLVVSNRELLQMQKNLEFRTAEKQEAIDRLHASERNVRNMVRQAPVGMCIVEGDPMYMTEMNDSFLEIIGRTRQEVKSKPYWEVIPEAKAVYKPITDNVLATGNTYRAYEHEIMLVRNGLPEIVYIDFVYEPMIDFLGKAYAIMIVAIDVTDKVLARRKVERAEESLRMAVDAAELGTYFINATDRIFNPSPRLKDFFGFKPHEEVPYEAAINQIHPDYRQRVADMVEAAFIKGERFDLEYPVMGFHDGRIRWVRGIGTMQHYDGKDFFTGVLHEITERKQDEIRKNDFIGMVSHELKTPLTSLGAIIQVADAKLKDNEDEFLSGAMRKAAVQVKRMAEMINGFLNISRLESGKIRIEKTKFNIVDLVNETVDEMKATVNNHRIDFTACPSTQVFADWEKLLSVLSNLISNAVKYSMGGTTIEILCESGDDEVTVSIKDQGIGIKSSDKDKIFDRYYRVENNNTKHVSGFGIGLYLSAEIIKHHNGRIWLESEPGKGSTFYFSLPLA</sequence>
<dbReference type="Pfam" id="PF13426">
    <property type="entry name" value="PAS_9"/>
    <property type="match status" value="1"/>
</dbReference>